<organism evidence="3 4">
    <name type="scientific">Mortierella isabellina</name>
    <name type="common">Filamentous fungus</name>
    <name type="synonym">Umbelopsis isabellina</name>
    <dbReference type="NCBI Taxonomy" id="91625"/>
    <lineage>
        <taxon>Eukaryota</taxon>
        <taxon>Fungi</taxon>
        <taxon>Fungi incertae sedis</taxon>
        <taxon>Mucoromycota</taxon>
        <taxon>Mucoromycotina</taxon>
        <taxon>Umbelopsidomycetes</taxon>
        <taxon>Umbelopsidales</taxon>
        <taxon>Umbelopsidaceae</taxon>
        <taxon>Umbelopsis</taxon>
    </lineage>
</organism>
<dbReference type="EMBL" id="JAEPQZ010000007">
    <property type="protein sequence ID" value="KAG2178987.1"/>
    <property type="molecule type" value="Genomic_DNA"/>
</dbReference>
<dbReference type="Gene3D" id="3.30.810.10">
    <property type="entry name" value="2-Layer Sandwich"/>
    <property type="match status" value="1"/>
</dbReference>
<keyword evidence="4" id="KW-1185">Reference proteome</keyword>
<name>A0A8H7UET4_MORIS</name>
<dbReference type="GO" id="GO:0010008">
    <property type="term" value="C:endosome membrane"/>
    <property type="evidence" value="ECO:0007669"/>
    <property type="project" value="TreeGrafter"/>
</dbReference>
<sequence length="150" mass="17284">MVHAQSKTVIEQALHNDANFLAECNIMDYSLLVGIDDDKKEMIVGIVDFIGTFTWFKKLESTSKSALQPHKEVTVLSPNKYKARFCETILDYFLGIPDKWIRIPRAMQETGLAASNRSGKQRTKSWSWWYIEDDKVEEWEGLAPLPYPLV</sequence>
<reference evidence="3" key="1">
    <citation type="submission" date="2020-12" db="EMBL/GenBank/DDBJ databases">
        <title>Metabolic potential, ecology and presence of endohyphal bacteria is reflected in genomic diversity of Mucoromycotina.</title>
        <authorList>
            <person name="Muszewska A."/>
            <person name="Okrasinska A."/>
            <person name="Steczkiewicz K."/>
            <person name="Drgas O."/>
            <person name="Orlowska M."/>
            <person name="Perlinska-Lenart U."/>
            <person name="Aleksandrzak-Piekarczyk T."/>
            <person name="Szatraj K."/>
            <person name="Zielenkiewicz U."/>
            <person name="Pilsyk S."/>
            <person name="Malc E."/>
            <person name="Mieczkowski P."/>
            <person name="Kruszewska J.S."/>
            <person name="Biernat P."/>
            <person name="Pawlowska J."/>
        </authorList>
    </citation>
    <scope>NUCLEOTIDE SEQUENCE</scope>
    <source>
        <strain evidence="3">WA0000067209</strain>
    </source>
</reference>
<protein>
    <recommendedName>
        <fullName evidence="2">PIPK domain-containing protein</fullName>
    </recommendedName>
</protein>
<dbReference type="PANTHER" id="PTHR45748">
    <property type="entry name" value="1-PHOSPHATIDYLINOSITOL 3-PHOSPHATE 5-KINASE-RELATED"/>
    <property type="match status" value="1"/>
</dbReference>
<evidence type="ECO:0000259" key="2">
    <source>
        <dbReference type="PROSITE" id="PS51455"/>
    </source>
</evidence>
<evidence type="ECO:0000256" key="1">
    <source>
        <dbReference type="PROSITE-ProRule" id="PRU00781"/>
    </source>
</evidence>
<keyword evidence="1" id="KW-0808">Transferase</keyword>
<dbReference type="GO" id="GO:0046854">
    <property type="term" value="P:phosphatidylinositol phosphate biosynthetic process"/>
    <property type="evidence" value="ECO:0007669"/>
    <property type="project" value="TreeGrafter"/>
</dbReference>
<dbReference type="InterPro" id="IPR002498">
    <property type="entry name" value="PInositol-4-P-4/5-kinase_core"/>
</dbReference>
<dbReference type="GO" id="GO:0000329">
    <property type="term" value="C:fungal-type vacuole membrane"/>
    <property type="evidence" value="ECO:0007669"/>
    <property type="project" value="TreeGrafter"/>
</dbReference>
<dbReference type="PANTHER" id="PTHR45748:SF7">
    <property type="entry name" value="1-PHOSPHATIDYLINOSITOL 3-PHOSPHATE 5-KINASE-RELATED"/>
    <property type="match status" value="1"/>
</dbReference>
<gene>
    <name evidence="3" type="ORF">INT43_001836</name>
</gene>
<evidence type="ECO:0000313" key="4">
    <source>
        <dbReference type="Proteomes" id="UP000654370"/>
    </source>
</evidence>
<evidence type="ECO:0000313" key="3">
    <source>
        <dbReference type="EMBL" id="KAG2178987.1"/>
    </source>
</evidence>
<keyword evidence="1" id="KW-0547">Nucleotide-binding</keyword>
<accession>A0A8H7UET4</accession>
<dbReference type="Pfam" id="PF01504">
    <property type="entry name" value="PIP5K"/>
    <property type="match status" value="1"/>
</dbReference>
<dbReference type="PROSITE" id="PS51455">
    <property type="entry name" value="PIPK"/>
    <property type="match status" value="1"/>
</dbReference>
<comment type="caution">
    <text evidence="3">The sequence shown here is derived from an EMBL/GenBank/DDBJ whole genome shotgun (WGS) entry which is preliminary data.</text>
</comment>
<proteinExistence type="predicted"/>
<keyword evidence="1" id="KW-0067">ATP-binding</keyword>
<feature type="domain" description="PIPK" evidence="2">
    <location>
        <begin position="1"/>
        <end position="93"/>
    </location>
</feature>
<dbReference type="GO" id="GO:0005524">
    <property type="term" value="F:ATP binding"/>
    <property type="evidence" value="ECO:0007669"/>
    <property type="project" value="UniProtKB-UniRule"/>
</dbReference>
<dbReference type="Proteomes" id="UP000654370">
    <property type="component" value="Unassembled WGS sequence"/>
</dbReference>
<dbReference type="InterPro" id="IPR027483">
    <property type="entry name" value="PInositol-4-P-4/5-kinase_C_sf"/>
</dbReference>
<dbReference type="AlphaFoldDB" id="A0A8H7UET4"/>
<keyword evidence="1" id="KW-0418">Kinase</keyword>
<dbReference type="GO" id="GO:0000285">
    <property type="term" value="F:1-phosphatidylinositol-3-phosphate 5-kinase activity"/>
    <property type="evidence" value="ECO:0007669"/>
    <property type="project" value="TreeGrafter"/>
</dbReference>
<dbReference type="SUPFAM" id="SSF56104">
    <property type="entry name" value="SAICAR synthase-like"/>
    <property type="match status" value="1"/>
</dbReference>
<dbReference type="OrthoDB" id="158357at2759"/>